<sequence length="320" mass="37769">MEYKRLKTRSLTAKLYKAGNNIGAKEIKKELMWCHENLAFSTYSYCRKANKKKMSSKQIINKTSTGNCIGLSYGLKNRLKKKYGVNSYLVPATVPDSFKKPGYLELSHVALLIPGSKPWIFYIADPAFYFIKPIKVNLRKWSIPGTCKMSNIYSSNMENNIEQFYTRLNVLEEDLEFNKYQKIKKNTVVVNCSSYVGWELITNSKNNYRGTQPNLSWEYMVTEILNPDEAITSFFMNYWKKKPFITRTEVKHGKVYCRASIHRREDNKITIKAYNIPFYDGLERDLTKEEIKKWVKIFDLKFFTEKSWRDYLLRNGRCIY</sequence>
<dbReference type="EMBL" id="MN738829">
    <property type="protein sequence ID" value="QHT38419.1"/>
    <property type="molecule type" value="Genomic_DNA"/>
</dbReference>
<reference evidence="1" key="1">
    <citation type="journal article" date="2020" name="Nature">
        <title>Giant virus diversity and host interactions through global metagenomics.</title>
        <authorList>
            <person name="Schulz F."/>
            <person name="Roux S."/>
            <person name="Paez-Espino D."/>
            <person name="Jungbluth S."/>
            <person name="Walsh D.A."/>
            <person name="Denef V.J."/>
            <person name="McMahon K.D."/>
            <person name="Konstantinidis K.T."/>
            <person name="Eloe-Fadrosh E.A."/>
            <person name="Kyrpides N.C."/>
            <person name="Woyke T."/>
        </authorList>
    </citation>
    <scope>NUCLEOTIDE SEQUENCE</scope>
    <source>
        <strain evidence="1">GVMAG-S-ERX556101-89</strain>
    </source>
</reference>
<organism evidence="1">
    <name type="scientific">viral metagenome</name>
    <dbReference type="NCBI Taxonomy" id="1070528"/>
    <lineage>
        <taxon>unclassified sequences</taxon>
        <taxon>metagenomes</taxon>
        <taxon>organismal metagenomes</taxon>
    </lineage>
</organism>
<dbReference type="AlphaFoldDB" id="A0A6C0FCX7"/>
<proteinExistence type="predicted"/>
<evidence type="ECO:0000313" key="1">
    <source>
        <dbReference type="EMBL" id="QHT38419.1"/>
    </source>
</evidence>
<name>A0A6C0FCX7_9ZZZZ</name>
<accession>A0A6C0FCX7</accession>
<protein>
    <submittedName>
        <fullName evidence="1">Uncharacterized protein</fullName>
    </submittedName>
</protein>